<keyword evidence="3" id="KW-1185">Reference proteome</keyword>
<sequence>MKFSTTAVLTVVACVAMCDHLVAAKPMPAPTGDDSTKCQSLDDPRSKYLCNNYCKDNGIGDSHVVQCGKHKGICKCDGYKPIQPEPGKK</sequence>
<evidence type="ECO:0000313" key="2">
    <source>
        <dbReference type="EMBL" id="CDH52011.1"/>
    </source>
</evidence>
<dbReference type="Proteomes" id="UP000027586">
    <property type="component" value="Unassembled WGS sequence"/>
</dbReference>
<dbReference type="AlphaFoldDB" id="A0A068RSW8"/>
<organism evidence="2 3">
    <name type="scientific">Lichtheimia corymbifera JMRC:FSU:9682</name>
    <dbReference type="NCBI Taxonomy" id="1263082"/>
    <lineage>
        <taxon>Eukaryota</taxon>
        <taxon>Fungi</taxon>
        <taxon>Fungi incertae sedis</taxon>
        <taxon>Mucoromycota</taxon>
        <taxon>Mucoromycotina</taxon>
        <taxon>Mucoromycetes</taxon>
        <taxon>Mucorales</taxon>
        <taxon>Lichtheimiaceae</taxon>
        <taxon>Lichtheimia</taxon>
    </lineage>
</organism>
<dbReference type="EMBL" id="CBTN010000011">
    <property type="protein sequence ID" value="CDH52011.1"/>
    <property type="molecule type" value="Genomic_DNA"/>
</dbReference>
<accession>A0A068RSW8</accession>
<keyword evidence="1" id="KW-0732">Signal</keyword>
<evidence type="ECO:0000256" key="1">
    <source>
        <dbReference type="SAM" id="SignalP"/>
    </source>
</evidence>
<dbReference type="OrthoDB" id="2266408at2759"/>
<dbReference type="VEuPathDB" id="FungiDB:LCOR_03544.1"/>
<reference evidence="2" key="1">
    <citation type="submission" date="2013-08" db="EMBL/GenBank/DDBJ databases">
        <title>Gene expansion shapes genome architecture in the human pathogen Lichtheimia corymbifera: an evolutionary genomics analysis in the ancient terrestrial Mucorales (Mucoromycotina).</title>
        <authorList>
            <person name="Schwartze V.U."/>
            <person name="Winter S."/>
            <person name="Shelest E."/>
            <person name="Marcet-Houben M."/>
            <person name="Horn F."/>
            <person name="Wehner S."/>
            <person name="Hoffmann K."/>
            <person name="Riege K."/>
            <person name="Sammeth M."/>
            <person name="Nowrousian M."/>
            <person name="Valiante V."/>
            <person name="Linde J."/>
            <person name="Jacobsen I.D."/>
            <person name="Marz M."/>
            <person name="Brakhage A.A."/>
            <person name="Gabaldon T."/>
            <person name="Bocker S."/>
            <person name="Voigt K."/>
        </authorList>
    </citation>
    <scope>NUCLEOTIDE SEQUENCE [LARGE SCALE GENOMIC DNA]</scope>
    <source>
        <strain evidence="2">FSU 9682</strain>
    </source>
</reference>
<comment type="caution">
    <text evidence="2">The sequence shown here is derived from an EMBL/GenBank/DDBJ whole genome shotgun (WGS) entry which is preliminary data.</text>
</comment>
<protein>
    <submittedName>
        <fullName evidence="2">Uncharacterized protein</fullName>
    </submittedName>
</protein>
<feature type="chain" id="PRO_5001655143" evidence="1">
    <location>
        <begin position="25"/>
        <end position="89"/>
    </location>
</feature>
<gene>
    <name evidence="2" type="ORF">LCOR_03544.1</name>
</gene>
<name>A0A068RSW8_9FUNG</name>
<evidence type="ECO:0000313" key="3">
    <source>
        <dbReference type="Proteomes" id="UP000027586"/>
    </source>
</evidence>
<feature type="signal peptide" evidence="1">
    <location>
        <begin position="1"/>
        <end position="24"/>
    </location>
</feature>
<proteinExistence type="predicted"/>